<feature type="transmembrane region" description="Helical" evidence="1">
    <location>
        <begin position="29"/>
        <end position="49"/>
    </location>
</feature>
<feature type="transmembrane region" description="Helical" evidence="1">
    <location>
        <begin position="172"/>
        <end position="189"/>
    </location>
</feature>
<keyword evidence="1" id="KW-1133">Transmembrane helix</keyword>
<gene>
    <name evidence="2" type="ORF">EDD57_1596</name>
</gene>
<keyword evidence="3" id="KW-1185">Reference proteome</keyword>
<dbReference type="Proteomes" id="UP000294746">
    <property type="component" value="Unassembled WGS sequence"/>
</dbReference>
<name>A0A4R2RH47_9BACL</name>
<keyword evidence="1" id="KW-0812">Transmembrane</keyword>
<comment type="caution">
    <text evidence="2">The sequence shown here is derived from an EMBL/GenBank/DDBJ whole genome shotgun (WGS) entry which is preliminary data.</text>
</comment>
<feature type="transmembrane region" description="Helical" evidence="1">
    <location>
        <begin position="97"/>
        <end position="116"/>
    </location>
</feature>
<accession>A0A4R2RH47</accession>
<evidence type="ECO:0000313" key="2">
    <source>
        <dbReference type="EMBL" id="TCP61759.1"/>
    </source>
</evidence>
<dbReference type="InterPro" id="IPR014509">
    <property type="entry name" value="YjdF-like"/>
</dbReference>
<organism evidence="2 3">
    <name type="scientific">Baia soyae</name>
    <dbReference type="NCBI Taxonomy" id="1544746"/>
    <lineage>
        <taxon>Bacteria</taxon>
        <taxon>Bacillati</taxon>
        <taxon>Bacillota</taxon>
        <taxon>Bacilli</taxon>
        <taxon>Bacillales</taxon>
        <taxon>Thermoactinomycetaceae</taxon>
        <taxon>Baia</taxon>
    </lineage>
</organism>
<sequence length="209" mass="24365">MNRRWILGIMLCILFGVLIWSGIQPVKRSLWFFEAGPAVLLILALLITYRRFPLTTLTYTITFISCIIMMIGSHYTYAEVPFFEKITETFHFSRNHFDRFGHFFFGVIVAAFLREISIRTSKIREKKLFPIWILSVTLALSAAYELWEFLIGYLFTENVQEFMGYQGDIFDSHWDMVMALLGGIALLLCSKWQDRQIKSVTGKMVEKGD</sequence>
<dbReference type="EMBL" id="SLXV01000059">
    <property type="protein sequence ID" value="TCP61759.1"/>
    <property type="molecule type" value="Genomic_DNA"/>
</dbReference>
<dbReference type="Pfam" id="PF09997">
    <property type="entry name" value="DUF2238"/>
    <property type="match status" value="1"/>
</dbReference>
<feature type="transmembrane region" description="Helical" evidence="1">
    <location>
        <begin position="128"/>
        <end position="147"/>
    </location>
</feature>
<keyword evidence="1" id="KW-0472">Membrane</keyword>
<dbReference type="RefSeq" id="WP_131849939.1">
    <property type="nucleotide sequence ID" value="NZ_SLXV01000059.1"/>
</dbReference>
<dbReference type="AlphaFoldDB" id="A0A4R2RH47"/>
<feature type="transmembrane region" description="Helical" evidence="1">
    <location>
        <begin position="56"/>
        <end position="77"/>
    </location>
</feature>
<dbReference type="InterPro" id="IPR058534">
    <property type="entry name" value="YjdF"/>
</dbReference>
<feature type="transmembrane region" description="Helical" evidence="1">
    <location>
        <begin position="5"/>
        <end position="23"/>
    </location>
</feature>
<proteinExistence type="predicted"/>
<evidence type="ECO:0000313" key="3">
    <source>
        <dbReference type="Proteomes" id="UP000294746"/>
    </source>
</evidence>
<evidence type="ECO:0000256" key="1">
    <source>
        <dbReference type="SAM" id="Phobius"/>
    </source>
</evidence>
<reference evidence="2 3" key="1">
    <citation type="submission" date="2019-03" db="EMBL/GenBank/DDBJ databases">
        <title>Genomic Encyclopedia of Type Strains, Phase IV (KMG-IV): sequencing the most valuable type-strain genomes for metagenomic binning, comparative biology and taxonomic classification.</title>
        <authorList>
            <person name="Goeker M."/>
        </authorList>
    </citation>
    <scope>NUCLEOTIDE SEQUENCE [LARGE SCALE GENOMIC DNA]</scope>
    <source>
        <strain evidence="2 3">DSM 46831</strain>
    </source>
</reference>
<protein>
    <submittedName>
        <fullName evidence="2">Putative membrane protein</fullName>
    </submittedName>
</protein>
<dbReference type="OrthoDB" id="9786473at2"/>
<dbReference type="PIRSF" id="PIRSF020606">
    <property type="entry name" value="UCP020606"/>
    <property type="match status" value="1"/>
</dbReference>